<dbReference type="AlphaFoldDB" id="A0A9P4IWB1"/>
<evidence type="ECO:0000313" key="3">
    <source>
        <dbReference type="Proteomes" id="UP000799439"/>
    </source>
</evidence>
<comment type="caution">
    <text evidence="2">The sequence shown here is derived from an EMBL/GenBank/DDBJ whole genome shotgun (WGS) entry which is preliminary data.</text>
</comment>
<protein>
    <submittedName>
        <fullName evidence="2">Uncharacterized protein</fullName>
    </submittedName>
</protein>
<evidence type="ECO:0000313" key="2">
    <source>
        <dbReference type="EMBL" id="KAF2147933.1"/>
    </source>
</evidence>
<feature type="region of interest" description="Disordered" evidence="1">
    <location>
        <begin position="1"/>
        <end position="60"/>
    </location>
</feature>
<evidence type="ECO:0000256" key="1">
    <source>
        <dbReference type="SAM" id="MobiDB-lite"/>
    </source>
</evidence>
<feature type="region of interest" description="Disordered" evidence="1">
    <location>
        <begin position="167"/>
        <end position="198"/>
    </location>
</feature>
<feature type="compositionally biased region" description="Basic and acidic residues" evidence="1">
    <location>
        <begin position="42"/>
        <end position="51"/>
    </location>
</feature>
<sequence>MPNHSYKPGAKRPPKRGAIATTTGSERTGGHIEASNEPAFWEAKDSERSSGHNEAQTEPPAIEAADCSGWEDTFIRDSVRRIETMNTAYHPRHIVFSDTDSRARTSPISARSQGYGRIGRLAHPGSGHRRIQSNTDTIASTSTGSGTSGYAAMFWDSNTMGEGFYEWPGHERNANQRNKKKKEKKRGDKKFGSKIKKKIGDDEGQNVPICLCLIL</sequence>
<dbReference type="EMBL" id="ML996094">
    <property type="protein sequence ID" value="KAF2147933.1"/>
    <property type="molecule type" value="Genomic_DNA"/>
</dbReference>
<accession>A0A9P4IWB1</accession>
<dbReference type="Proteomes" id="UP000799439">
    <property type="component" value="Unassembled WGS sequence"/>
</dbReference>
<organism evidence="2 3">
    <name type="scientific">Myriangium duriaei CBS 260.36</name>
    <dbReference type="NCBI Taxonomy" id="1168546"/>
    <lineage>
        <taxon>Eukaryota</taxon>
        <taxon>Fungi</taxon>
        <taxon>Dikarya</taxon>
        <taxon>Ascomycota</taxon>
        <taxon>Pezizomycotina</taxon>
        <taxon>Dothideomycetes</taxon>
        <taxon>Dothideomycetidae</taxon>
        <taxon>Myriangiales</taxon>
        <taxon>Myriangiaceae</taxon>
        <taxon>Myriangium</taxon>
    </lineage>
</organism>
<reference evidence="2" key="1">
    <citation type="journal article" date="2020" name="Stud. Mycol.">
        <title>101 Dothideomycetes genomes: a test case for predicting lifestyles and emergence of pathogens.</title>
        <authorList>
            <person name="Haridas S."/>
            <person name="Albert R."/>
            <person name="Binder M."/>
            <person name="Bloem J."/>
            <person name="Labutti K."/>
            <person name="Salamov A."/>
            <person name="Andreopoulos B."/>
            <person name="Baker S."/>
            <person name="Barry K."/>
            <person name="Bills G."/>
            <person name="Bluhm B."/>
            <person name="Cannon C."/>
            <person name="Castanera R."/>
            <person name="Culley D."/>
            <person name="Daum C."/>
            <person name="Ezra D."/>
            <person name="Gonzalez J."/>
            <person name="Henrissat B."/>
            <person name="Kuo A."/>
            <person name="Liang C."/>
            <person name="Lipzen A."/>
            <person name="Lutzoni F."/>
            <person name="Magnuson J."/>
            <person name="Mondo S."/>
            <person name="Nolan M."/>
            <person name="Ohm R."/>
            <person name="Pangilinan J."/>
            <person name="Park H.-J."/>
            <person name="Ramirez L."/>
            <person name="Alfaro M."/>
            <person name="Sun H."/>
            <person name="Tritt A."/>
            <person name="Yoshinaga Y."/>
            <person name="Zwiers L.-H."/>
            <person name="Turgeon B."/>
            <person name="Goodwin S."/>
            <person name="Spatafora J."/>
            <person name="Crous P."/>
            <person name="Grigoriev I."/>
        </authorList>
    </citation>
    <scope>NUCLEOTIDE SEQUENCE</scope>
    <source>
        <strain evidence="2">CBS 260.36</strain>
    </source>
</reference>
<name>A0A9P4IWB1_9PEZI</name>
<proteinExistence type="predicted"/>
<gene>
    <name evidence="2" type="ORF">K461DRAFT_302243</name>
</gene>
<keyword evidence="3" id="KW-1185">Reference proteome</keyword>